<comment type="caution">
    <text evidence="1">The sequence shown here is derived from an EMBL/GenBank/DDBJ whole genome shotgun (WGS) entry which is preliminary data.</text>
</comment>
<gene>
    <name evidence="1" type="ORF">FNK824_LOCUS37878</name>
</gene>
<name>A0A820DP85_9BILA</name>
<sequence length="17" mass="1952">PDGSVERIGIYLEYRQG</sequence>
<reference evidence="1" key="1">
    <citation type="submission" date="2021-02" db="EMBL/GenBank/DDBJ databases">
        <authorList>
            <person name="Nowell W R."/>
        </authorList>
    </citation>
    <scope>NUCLEOTIDE SEQUENCE</scope>
</reference>
<evidence type="ECO:0000313" key="2">
    <source>
        <dbReference type="Proteomes" id="UP000663874"/>
    </source>
</evidence>
<protein>
    <submittedName>
        <fullName evidence="1">Uncharacterized protein</fullName>
    </submittedName>
</protein>
<feature type="non-terminal residue" evidence="1">
    <location>
        <position position="1"/>
    </location>
</feature>
<accession>A0A820DP85</accession>
<organism evidence="1 2">
    <name type="scientific">Rotaria sordida</name>
    <dbReference type="NCBI Taxonomy" id="392033"/>
    <lineage>
        <taxon>Eukaryota</taxon>
        <taxon>Metazoa</taxon>
        <taxon>Spiralia</taxon>
        <taxon>Gnathifera</taxon>
        <taxon>Rotifera</taxon>
        <taxon>Eurotatoria</taxon>
        <taxon>Bdelloidea</taxon>
        <taxon>Philodinida</taxon>
        <taxon>Philodinidae</taxon>
        <taxon>Rotaria</taxon>
    </lineage>
</organism>
<dbReference type="EMBL" id="CAJOBE010020203">
    <property type="protein sequence ID" value="CAF4234721.1"/>
    <property type="molecule type" value="Genomic_DNA"/>
</dbReference>
<dbReference type="Proteomes" id="UP000663874">
    <property type="component" value="Unassembled WGS sequence"/>
</dbReference>
<proteinExistence type="predicted"/>
<dbReference type="AlphaFoldDB" id="A0A820DP85"/>
<evidence type="ECO:0000313" key="1">
    <source>
        <dbReference type="EMBL" id="CAF4234721.1"/>
    </source>
</evidence>